<sequence>MSLVDIKSQSDLETGFPTEKSLIEELMKLKIVESEKICSKCGRGMELRTRKDGYQWRCRKTSGKECSTKTVKDGSWFSKVAMPLRQALKIMICWKMKMTGRQIESLLKVSHVTIADWRSMLREMCSLMVCNNPPLGGLGKEVEVDETLIHTRKYGCGAIRSEPVWVLGNDGLRVDTNCVEGYWRRKKKPIKTDNGTTNTMLPSYIGKSIAREWHGDEFWAMLLKCLEIKK</sequence>
<evidence type="ECO:0000313" key="1">
    <source>
        <dbReference type="EnsemblMetazoa" id="CJA37274.1"/>
    </source>
</evidence>
<dbReference type="InterPro" id="IPR053164">
    <property type="entry name" value="IS1016-like_transposase"/>
</dbReference>
<dbReference type="AlphaFoldDB" id="A0A8R1ISL0"/>
<dbReference type="PANTHER" id="PTHR47163">
    <property type="entry name" value="DDE_TNP_IS1595 DOMAIN-CONTAINING PROTEIN"/>
    <property type="match status" value="1"/>
</dbReference>
<name>A0A8R1ISL0_CAEJA</name>
<proteinExistence type="predicted"/>
<dbReference type="PANTHER" id="PTHR47163:SF2">
    <property type="entry name" value="SI:DKEY-17M8.2"/>
    <property type="match status" value="1"/>
</dbReference>
<keyword evidence="2" id="KW-1185">Reference proteome</keyword>
<dbReference type="Proteomes" id="UP000005237">
    <property type="component" value="Unassembled WGS sequence"/>
</dbReference>
<organism evidence="1 2">
    <name type="scientific">Caenorhabditis japonica</name>
    <dbReference type="NCBI Taxonomy" id="281687"/>
    <lineage>
        <taxon>Eukaryota</taxon>
        <taxon>Metazoa</taxon>
        <taxon>Ecdysozoa</taxon>
        <taxon>Nematoda</taxon>
        <taxon>Chromadorea</taxon>
        <taxon>Rhabditida</taxon>
        <taxon>Rhabditina</taxon>
        <taxon>Rhabditomorpha</taxon>
        <taxon>Rhabditoidea</taxon>
        <taxon>Rhabditidae</taxon>
        <taxon>Peloderinae</taxon>
        <taxon>Caenorhabditis</taxon>
    </lineage>
</organism>
<reference evidence="1" key="2">
    <citation type="submission" date="2022-06" db="UniProtKB">
        <authorList>
            <consortium name="EnsemblMetazoa"/>
        </authorList>
    </citation>
    <scope>IDENTIFICATION</scope>
    <source>
        <strain evidence="1">DF5081</strain>
    </source>
</reference>
<reference evidence="2" key="1">
    <citation type="submission" date="2010-08" db="EMBL/GenBank/DDBJ databases">
        <authorList>
            <consortium name="Caenorhabditis japonica Sequencing Consortium"/>
            <person name="Wilson R.K."/>
        </authorList>
    </citation>
    <scope>NUCLEOTIDE SEQUENCE [LARGE SCALE GENOMIC DNA]</scope>
    <source>
        <strain evidence="2">DF5081</strain>
    </source>
</reference>
<protein>
    <recommendedName>
        <fullName evidence="3">ISXO2-like transposase domain-containing protein</fullName>
    </recommendedName>
</protein>
<evidence type="ECO:0008006" key="3">
    <source>
        <dbReference type="Google" id="ProtNLM"/>
    </source>
</evidence>
<evidence type="ECO:0000313" key="2">
    <source>
        <dbReference type="Proteomes" id="UP000005237"/>
    </source>
</evidence>
<dbReference type="EnsemblMetazoa" id="CJA37274.1">
    <property type="protein sequence ID" value="CJA37274.1"/>
    <property type="gene ID" value="WBGene00213121"/>
</dbReference>
<accession>A0A8R1ISL0</accession>